<feature type="region of interest" description="Disordered" evidence="4">
    <location>
        <begin position="1"/>
        <end position="53"/>
    </location>
</feature>
<dbReference type="SUPFAM" id="SSF48371">
    <property type="entry name" value="ARM repeat"/>
    <property type="match status" value="1"/>
</dbReference>
<reference evidence="6" key="1">
    <citation type="submission" date="2021-04" db="EMBL/GenBank/DDBJ databases">
        <authorList>
            <consortium name="Wellcome Sanger Institute Data Sharing"/>
        </authorList>
    </citation>
    <scope>NUCLEOTIDE SEQUENCE [LARGE SCALE GENOMIC DNA]</scope>
</reference>
<dbReference type="PANTHER" id="PTHR11199:SF6">
    <property type="entry name" value="COHESIN SUBUNIT SA-1"/>
    <property type="match status" value="1"/>
</dbReference>
<proteinExistence type="inferred from homology"/>
<dbReference type="GO" id="GO:0000785">
    <property type="term" value="C:chromatin"/>
    <property type="evidence" value="ECO:0007669"/>
    <property type="project" value="UniProtKB-UniRule"/>
</dbReference>
<dbReference type="InterPro" id="IPR016024">
    <property type="entry name" value="ARM-type_fold"/>
</dbReference>
<reference evidence="6" key="3">
    <citation type="submission" date="2025-09" db="UniProtKB">
        <authorList>
            <consortium name="Ensembl"/>
        </authorList>
    </citation>
    <scope>IDENTIFICATION</scope>
</reference>
<name>A0A665WU33_ECHNA</name>
<keyword evidence="2" id="KW-0158">Chromosome</keyword>
<feature type="compositionally biased region" description="Basic residues" evidence="4">
    <location>
        <begin position="991"/>
        <end position="1002"/>
    </location>
</feature>
<dbReference type="AlphaFoldDB" id="A0A665WU33"/>
<keyword evidence="3" id="KW-0175">Coiled coil</keyword>
<keyword evidence="2" id="KW-0132">Cell division</keyword>
<evidence type="ECO:0000259" key="5">
    <source>
        <dbReference type="PROSITE" id="PS51425"/>
    </source>
</evidence>
<protein>
    <recommendedName>
        <fullName evidence="2">Cohesin subunit SA</fullName>
    </recommendedName>
    <alternativeName>
        <fullName evidence="2">SCC3 homolog</fullName>
    </alternativeName>
    <alternativeName>
        <fullName evidence="2">Stromal antigen</fullName>
    </alternativeName>
</protein>
<evidence type="ECO:0000256" key="4">
    <source>
        <dbReference type="SAM" id="MobiDB-lite"/>
    </source>
</evidence>
<dbReference type="Ensembl" id="ENSENLT00000048631.1">
    <property type="protein sequence ID" value="ENSENLP00000047491.1"/>
    <property type="gene ID" value="ENSENLG00000019982.1"/>
</dbReference>
<dbReference type="GO" id="GO:0008278">
    <property type="term" value="C:cohesin complex"/>
    <property type="evidence" value="ECO:0007669"/>
    <property type="project" value="UniProtKB-UniRule"/>
</dbReference>
<feature type="domain" description="SCD" evidence="5">
    <location>
        <begin position="269"/>
        <end position="354"/>
    </location>
</feature>
<dbReference type="GO" id="GO:0000775">
    <property type="term" value="C:chromosome, centromeric region"/>
    <property type="evidence" value="ECO:0007669"/>
    <property type="project" value="UniProtKB-SubCell"/>
</dbReference>
<evidence type="ECO:0000313" key="6">
    <source>
        <dbReference type="Ensembl" id="ENSENLP00000047491.1"/>
    </source>
</evidence>
<comment type="subunit">
    <text evidence="2">Part of the cohesin complex which is composed of a heterodimer between a SMC1 protein (SMC1A or SMC1B) and SMC3, which are attached via their hinge domain, and RAD21 which link them at their heads, and one STAG protein.</text>
</comment>
<dbReference type="InterPro" id="IPR020839">
    <property type="entry name" value="SCD"/>
</dbReference>
<dbReference type="GO" id="GO:0051301">
    <property type="term" value="P:cell division"/>
    <property type="evidence" value="ECO:0007669"/>
    <property type="project" value="UniProtKB-UniRule"/>
</dbReference>
<dbReference type="PANTHER" id="PTHR11199">
    <property type="entry name" value="STROMAL ANTIGEN"/>
    <property type="match status" value="1"/>
</dbReference>
<feature type="region of interest" description="Disordered" evidence="4">
    <location>
        <begin position="970"/>
        <end position="1014"/>
    </location>
</feature>
<feature type="compositionally biased region" description="Low complexity" evidence="4">
    <location>
        <begin position="978"/>
        <end position="990"/>
    </location>
</feature>
<keyword evidence="7" id="KW-1185">Reference proteome</keyword>
<keyword evidence="2" id="KW-0159">Chromosome partition</keyword>
<dbReference type="Pfam" id="PF21581">
    <property type="entry name" value="SCD"/>
    <property type="match status" value="1"/>
</dbReference>
<keyword evidence="2" id="KW-0131">Cell cycle</keyword>
<evidence type="ECO:0000256" key="2">
    <source>
        <dbReference type="RuleBase" id="RU369063"/>
    </source>
</evidence>
<accession>A0A665WU33</accession>
<evidence type="ECO:0000256" key="3">
    <source>
        <dbReference type="SAM" id="Coils"/>
    </source>
</evidence>
<dbReference type="Pfam" id="PF24571">
    <property type="entry name" value="HEAT_SCC3-SA"/>
    <property type="match status" value="1"/>
</dbReference>
<dbReference type="Proteomes" id="UP000472264">
    <property type="component" value="Chromosome 22"/>
</dbReference>
<dbReference type="GO" id="GO:0007062">
    <property type="term" value="P:sister chromatid cohesion"/>
    <property type="evidence" value="ECO:0007669"/>
    <property type="project" value="UniProtKB-UniRule"/>
</dbReference>
<dbReference type="GO" id="GO:0007059">
    <property type="term" value="P:chromosome segregation"/>
    <property type="evidence" value="ECO:0007669"/>
    <property type="project" value="UniProtKB-KW"/>
</dbReference>
<feature type="coiled-coil region" evidence="3">
    <location>
        <begin position="233"/>
        <end position="263"/>
    </location>
</feature>
<dbReference type="GO" id="GO:0003682">
    <property type="term" value="F:chromatin binding"/>
    <property type="evidence" value="ECO:0007669"/>
    <property type="project" value="TreeGrafter"/>
</dbReference>
<dbReference type="GO" id="GO:0005634">
    <property type="term" value="C:nucleus"/>
    <property type="evidence" value="ECO:0007669"/>
    <property type="project" value="UniProtKB-SubCell"/>
</dbReference>
<dbReference type="InterPro" id="IPR039662">
    <property type="entry name" value="Cohesin_Scc3/SA"/>
</dbReference>
<dbReference type="Pfam" id="PF08514">
    <property type="entry name" value="STAG"/>
    <property type="match status" value="1"/>
</dbReference>
<reference evidence="6" key="2">
    <citation type="submission" date="2025-08" db="UniProtKB">
        <authorList>
            <consortium name="Ensembl"/>
        </authorList>
    </citation>
    <scope>IDENTIFICATION</scope>
</reference>
<evidence type="ECO:0000256" key="1">
    <source>
        <dbReference type="ARBA" id="ARBA00005486"/>
    </source>
</evidence>
<organism evidence="6 7">
    <name type="scientific">Echeneis naucrates</name>
    <name type="common">Live sharksucker</name>
    <dbReference type="NCBI Taxonomy" id="173247"/>
    <lineage>
        <taxon>Eukaryota</taxon>
        <taxon>Metazoa</taxon>
        <taxon>Chordata</taxon>
        <taxon>Craniata</taxon>
        <taxon>Vertebrata</taxon>
        <taxon>Euteleostomi</taxon>
        <taxon>Actinopterygii</taxon>
        <taxon>Neopterygii</taxon>
        <taxon>Teleostei</taxon>
        <taxon>Neoteleostei</taxon>
        <taxon>Acanthomorphata</taxon>
        <taxon>Carangaria</taxon>
        <taxon>Carangiformes</taxon>
        <taxon>Echeneidae</taxon>
        <taxon>Echeneis</taxon>
    </lineage>
</organism>
<comment type="function">
    <text evidence="2">Component of cohesin complex, a complex required for the cohesion of sister chromatids after DNA replication. The cohesin complex apparently forms a large proteinaceous ring within which sister chromatids can be trapped. At anaphase, the complex is cleaved and dissociates from chromatin, allowing sister chromatids to segregate.</text>
</comment>
<sequence length="1170" mass="134466">MEDPEAKGKKKRGRPGKQPPTSNKKPRKSPTDKTLGVTRGRGKANGVAQHNGDGGDPVTLFEVVKLGKSAMQSVVDEWIESYKQDRDLALLDLINFFIQCSGCKGTVRIEMFRNMQNAEIIRKMTEEFDEDSGDYPLTMPGPMWKKFRYNFCEFISVLIRQCQYSIIYDEYMMDTVISLLTGLSDSQVRAFRHTSTLAAMKLMTALVNVALNLSIHQDNTQRQYEAERNKIAGKRANEKLELLLQKRKELQENQDEIENMMNSIFKGIFVHRYRDAIAEIRAICIEEIGVWMKMYSDAFLNDSYLKYVGWTLHDRQGEVRLKCLKALQNLYTNRELFPKLELFTNRFKDRIVSMTLDKEYDVAVEAIRLVTLILQGSEDALSNEDCENVYHLVYSAHRPVAVAAGEFLHRKLFSRHDPQAEEALAKRRGRSSPNGNLIRMLVLFFLESELHEHAAYLVDSLWESSQELLKDWECMTELLLEEPVQGEEVLSDRQESALIELTVCTIRQAAEAHPPVGRGTGKRVLTAKERKTQIDDKNKLTEHFIMALPMLLSKYQADSEKVANLLQIPQYFDLDVYSAGRMEKHLDALLKQIRLVVEKHIETDVLEACSKTYSILCSEEYTIMNRVDIARSQLIDEMTDRFAHSVEELLQEAEEADDDDIYNVLSTLKRLTAFHNAHDLTRWDLFGNCYRLLKAGIEQGSMPEQIAVQALQCSHYSILWQLFAVFTPSLQPLVFNPDSTLQNELLNFVLDHVFIDQDDESQSMEGDEEDEANKIEALHKRRNLLAAFCKLIIYDIVDMPAAADIFKHYMKYYNDYGDIIKETLSKTRQTDKILCAKTLILSLQQLFNELLQDQGPNLDRTSSHVSGIKELARRFALTFGLDQIKTREAVATLHKDGIEFAFKYQNPRGPEFPPINLAFLEVLSEFSSKLIRQDKKTVHSYLEKFMSESMSERREDVWLPLISYRNSLLTGGDEDHMSVTSGSSSKTGSVRSKKGRPPLHKKRIEEESSVEGSWMMRNDTLQTPGALQTPQLTSTVLRENRPAEHMPDPDSEPGSENDFVHNPQMQMSWLGQQKMEEVNRKDRTGMNYIKSRSNQGVRRGLMEDDAEPIFEDVMMSSRGQLEDMNEEFEDTMVIDLPPSRNRRERAELRPDFFDSAAMIEDESGFSMPMF</sequence>
<dbReference type="InterPro" id="IPR056396">
    <property type="entry name" value="HEAT_SCC3-SA"/>
</dbReference>
<comment type="subcellular location">
    <subcellularLocation>
        <location evidence="2">Nucleus</location>
    </subcellularLocation>
    <subcellularLocation>
        <location evidence="2">Chromosome</location>
    </subcellularLocation>
    <subcellularLocation>
        <location evidence="2">Chromosome</location>
        <location evidence="2">Centromere</location>
    </subcellularLocation>
</comment>
<gene>
    <name evidence="6" type="primary">stag1a</name>
</gene>
<dbReference type="InterPro" id="IPR013721">
    <property type="entry name" value="STAG"/>
</dbReference>
<evidence type="ECO:0000313" key="7">
    <source>
        <dbReference type="Proteomes" id="UP000472264"/>
    </source>
</evidence>
<feature type="region of interest" description="Disordered" evidence="4">
    <location>
        <begin position="1042"/>
        <end position="1061"/>
    </location>
</feature>
<keyword evidence="2" id="KW-0539">Nucleus</keyword>
<dbReference type="PROSITE" id="PS51425">
    <property type="entry name" value="SCD"/>
    <property type="match status" value="1"/>
</dbReference>
<comment type="similarity">
    <text evidence="1 2">Belongs to the SCC3 family.</text>
</comment>